<dbReference type="PANTHER" id="PTHR11183">
    <property type="entry name" value="GLYCOGENIN SUBFAMILY MEMBER"/>
    <property type="match status" value="1"/>
</dbReference>
<dbReference type="Proteomes" id="UP001516023">
    <property type="component" value="Unassembled WGS sequence"/>
</dbReference>
<dbReference type="InterPro" id="IPR029044">
    <property type="entry name" value="Nucleotide-diphossugar_trans"/>
</dbReference>
<accession>A0ABD3NUH7</accession>
<evidence type="ECO:0000256" key="2">
    <source>
        <dbReference type="SAM" id="Phobius"/>
    </source>
</evidence>
<keyword evidence="2" id="KW-0472">Membrane</keyword>
<proteinExistence type="predicted"/>
<evidence type="ECO:0000313" key="3">
    <source>
        <dbReference type="EMBL" id="KAL3779368.1"/>
    </source>
</evidence>
<reference evidence="3 4" key="1">
    <citation type="journal article" date="2020" name="G3 (Bethesda)">
        <title>Improved Reference Genome for Cyclotella cryptica CCMP332, a Model for Cell Wall Morphogenesis, Salinity Adaptation, and Lipid Production in Diatoms (Bacillariophyta).</title>
        <authorList>
            <person name="Roberts W.R."/>
            <person name="Downey K.M."/>
            <person name="Ruck E.C."/>
            <person name="Traller J.C."/>
            <person name="Alverson A.J."/>
        </authorList>
    </citation>
    <scope>NUCLEOTIDE SEQUENCE [LARGE SCALE GENOMIC DNA]</scope>
    <source>
        <strain evidence="3 4">CCMP332</strain>
    </source>
</reference>
<dbReference type="Gene3D" id="3.90.550.10">
    <property type="entry name" value="Spore Coat Polysaccharide Biosynthesis Protein SpsA, Chain A"/>
    <property type="match status" value="1"/>
</dbReference>
<dbReference type="SUPFAM" id="SSF53448">
    <property type="entry name" value="Nucleotide-diphospho-sugar transferases"/>
    <property type="match status" value="1"/>
</dbReference>
<name>A0ABD3NUH7_9STRA</name>
<gene>
    <name evidence="3" type="ORF">HJC23_005228</name>
</gene>
<keyword evidence="4" id="KW-1185">Reference proteome</keyword>
<evidence type="ECO:0008006" key="5">
    <source>
        <dbReference type="Google" id="ProtNLM"/>
    </source>
</evidence>
<comment type="caution">
    <text evidence="3">The sequence shown here is derived from an EMBL/GenBank/DDBJ whole genome shotgun (WGS) entry which is preliminary data.</text>
</comment>
<dbReference type="InterPro" id="IPR050587">
    <property type="entry name" value="GNT1/Glycosyltrans_8"/>
</dbReference>
<dbReference type="AlphaFoldDB" id="A0ABD3NUH7"/>
<feature type="region of interest" description="Disordered" evidence="1">
    <location>
        <begin position="48"/>
        <end position="72"/>
    </location>
</feature>
<evidence type="ECO:0000313" key="4">
    <source>
        <dbReference type="Proteomes" id="UP001516023"/>
    </source>
</evidence>
<feature type="transmembrane region" description="Helical" evidence="2">
    <location>
        <begin position="20"/>
        <end position="39"/>
    </location>
</feature>
<evidence type="ECO:0000256" key="1">
    <source>
        <dbReference type="SAM" id="MobiDB-lite"/>
    </source>
</evidence>
<protein>
    <recommendedName>
        <fullName evidence="5">Hexosyltransferase</fullName>
    </recommendedName>
</protein>
<keyword evidence="2" id="KW-1133">Transmembrane helix</keyword>
<organism evidence="3 4">
    <name type="scientific">Cyclotella cryptica</name>
    <dbReference type="NCBI Taxonomy" id="29204"/>
    <lineage>
        <taxon>Eukaryota</taxon>
        <taxon>Sar</taxon>
        <taxon>Stramenopiles</taxon>
        <taxon>Ochrophyta</taxon>
        <taxon>Bacillariophyta</taxon>
        <taxon>Coscinodiscophyceae</taxon>
        <taxon>Thalassiosirophycidae</taxon>
        <taxon>Stephanodiscales</taxon>
        <taxon>Stephanodiscaceae</taxon>
        <taxon>Cyclotella</taxon>
    </lineage>
</organism>
<dbReference type="EMBL" id="JABMIG020000391">
    <property type="protein sequence ID" value="KAL3779368.1"/>
    <property type="molecule type" value="Genomic_DNA"/>
</dbReference>
<keyword evidence="2" id="KW-0812">Transmembrane</keyword>
<sequence length="417" mass="47354">MAPPFTNTTLFDRRGKKQRFSIVNVVGILVVILIIVLAVETKIFIFNPQKHPPPQTKSPGSPKAFLNDGGGSKNVRDSWCDRVKQARSTLDEKLHVRVPCETMKQAKSAVVVYITAGVSEDKATKTVFSGKDYIDGVMALGASLNDHLLTKETHRLLLLRDDFMSSLPDSILAKLKKIGWTIGIAPVVDIDEKYVPRFARYKTVYTKISVLGLSEYDCVLLLDADTLVVGNIDDLMTCNILKPNFRAAGGLDLYHGQWRHFNTGSVLWRPGSDEMNRVYNLTSDPTFMKRFESDQIFTNTVYPHRNNVSINNELMAGRQVNPEQLGSIAHLPWEYNAQTHLEYQRPQFWDEHVSDLKIIHFTQKKGWQCQKRLDRPPPLSSNRPATKDCTLETDCACQEGYKWYQYLKKAEDFAVAK</sequence>